<gene>
    <name evidence="1" type="ORF">IR213_11750</name>
</gene>
<comment type="caution">
    <text evidence="1">The sequence shown here is derived from an EMBL/GenBank/DDBJ whole genome shotgun (WGS) entry which is preliminary data.</text>
</comment>
<dbReference type="EMBL" id="JADHEC010000027">
    <property type="protein sequence ID" value="MBF2709262.1"/>
    <property type="molecule type" value="Genomic_DNA"/>
</dbReference>
<keyword evidence="2" id="KW-1185">Reference proteome</keyword>
<organism evidence="1 2">
    <name type="scientific">Flavobacterium soyangense</name>
    <dbReference type="NCBI Taxonomy" id="2023265"/>
    <lineage>
        <taxon>Bacteria</taxon>
        <taxon>Pseudomonadati</taxon>
        <taxon>Bacteroidota</taxon>
        <taxon>Flavobacteriia</taxon>
        <taxon>Flavobacteriales</taxon>
        <taxon>Flavobacteriaceae</taxon>
        <taxon>Flavobacterium</taxon>
    </lineage>
</organism>
<reference evidence="1" key="1">
    <citation type="submission" date="2020-11" db="EMBL/GenBank/DDBJ databases">
        <title>Genome of Flavobacterium soyangense.</title>
        <authorList>
            <person name="Liu Q."/>
            <person name="Xin Y.-H."/>
        </authorList>
    </citation>
    <scope>NUCLEOTIDE SEQUENCE</scope>
    <source>
        <strain evidence="1">CGMCC 1.13493</strain>
    </source>
</reference>
<evidence type="ECO:0000313" key="1">
    <source>
        <dbReference type="EMBL" id="MBF2709262.1"/>
    </source>
</evidence>
<name>A0A930XWJ9_9FLAO</name>
<dbReference type="Proteomes" id="UP000646211">
    <property type="component" value="Unassembled WGS sequence"/>
</dbReference>
<protein>
    <submittedName>
        <fullName evidence="1">Uncharacterized protein</fullName>
    </submittedName>
</protein>
<evidence type="ECO:0000313" key="2">
    <source>
        <dbReference type="Proteomes" id="UP000646211"/>
    </source>
</evidence>
<accession>A0A930XWJ9</accession>
<proteinExistence type="predicted"/>
<dbReference type="AlphaFoldDB" id="A0A930XWJ9"/>
<dbReference type="RefSeq" id="WP_194312504.1">
    <property type="nucleotide sequence ID" value="NZ_JADHEC010000027.1"/>
</dbReference>
<sequence length="75" mass="7924">MARILEMENAETLGSPESSWVIGFGFASTVRAELSGWVSVETAKSELLISSFVSSITTSTTGVFSATCLTISTIE</sequence>